<dbReference type="SMART" id="SM00666">
    <property type="entry name" value="PB1"/>
    <property type="match status" value="1"/>
</dbReference>
<dbReference type="Proteomes" id="UP000006671">
    <property type="component" value="Unassembled WGS sequence"/>
</dbReference>
<dbReference type="GeneID" id="8864019"/>
<evidence type="ECO:0000313" key="5">
    <source>
        <dbReference type="Proteomes" id="UP000006671"/>
    </source>
</evidence>
<dbReference type="InterPro" id="IPR001660">
    <property type="entry name" value="SAM"/>
</dbReference>
<dbReference type="InterPro" id="IPR013761">
    <property type="entry name" value="SAM/pointed_sf"/>
</dbReference>
<keyword evidence="5" id="KW-1185">Reference proteome</keyword>
<dbReference type="SUPFAM" id="SSF54277">
    <property type="entry name" value="CAD &amp; PB1 domains"/>
    <property type="match status" value="1"/>
</dbReference>
<dbReference type="PROSITE" id="PS51745">
    <property type="entry name" value="PB1"/>
    <property type="match status" value="1"/>
</dbReference>
<dbReference type="EMBL" id="GG738845">
    <property type="protein sequence ID" value="EFC50558.1"/>
    <property type="molecule type" value="Genomic_DNA"/>
</dbReference>
<feature type="region of interest" description="Disordered" evidence="1">
    <location>
        <begin position="26"/>
        <end position="55"/>
    </location>
</feature>
<reference evidence="4 5" key="1">
    <citation type="journal article" date="2010" name="Cell">
        <title>The genome of Naegleria gruberi illuminates early eukaryotic versatility.</title>
        <authorList>
            <person name="Fritz-Laylin L.K."/>
            <person name="Prochnik S.E."/>
            <person name="Ginger M.L."/>
            <person name="Dacks J.B."/>
            <person name="Carpenter M.L."/>
            <person name="Field M.C."/>
            <person name="Kuo A."/>
            <person name="Paredez A."/>
            <person name="Chapman J."/>
            <person name="Pham J."/>
            <person name="Shu S."/>
            <person name="Neupane R."/>
            <person name="Cipriano M."/>
            <person name="Mancuso J."/>
            <person name="Tu H."/>
            <person name="Salamov A."/>
            <person name="Lindquist E."/>
            <person name="Shapiro H."/>
            <person name="Lucas S."/>
            <person name="Grigoriev I.V."/>
            <person name="Cande W.Z."/>
            <person name="Fulton C."/>
            <person name="Rokhsar D.S."/>
            <person name="Dawson S.C."/>
        </authorList>
    </citation>
    <scope>NUCLEOTIDE SEQUENCE [LARGE SCALE GENOMIC DNA]</scope>
    <source>
        <strain evidence="4 5">NEG-M</strain>
    </source>
</reference>
<proteinExistence type="predicted"/>
<evidence type="ECO:0000256" key="1">
    <source>
        <dbReference type="SAM" id="MobiDB-lite"/>
    </source>
</evidence>
<dbReference type="SUPFAM" id="SSF47769">
    <property type="entry name" value="SAM/Pointed domain"/>
    <property type="match status" value="1"/>
</dbReference>
<evidence type="ECO:0000259" key="3">
    <source>
        <dbReference type="PROSITE" id="PS51745"/>
    </source>
</evidence>
<feature type="compositionally biased region" description="Low complexity" evidence="1">
    <location>
        <begin position="32"/>
        <end position="51"/>
    </location>
</feature>
<dbReference type="Pfam" id="PF00564">
    <property type="entry name" value="PB1"/>
    <property type="match status" value="1"/>
</dbReference>
<dbReference type="VEuPathDB" id="AmoebaDB:NAEGRDRAFT_77837"/>
<feature type="domain" description="SAM" evidence="2">
    <location>
        <begin position="77"/>
        <end position="131"/>
    </location>
</feature>
<dbReference type="InParanoid" id="D2UX43"/>
<dbReference type="PROSITE" id="PS50105">
    <property type="entry name" value="SAM_DOMAIN"/>
    <property type="match status" value="1"/>
</dbReference>
<dbReference type="RefSeq" id="XP_002683302.1">
    <property type="nucleotide sequence ID" value="XM_002683256.1"/>
</dbReference>
<organism evidence="5">
    <name type="scientific">Naegleria gruberi</name>
    <name type="common">Amoeba</name>
    <dbReference type="NCBI Taxonomy" id="5762"/>
    <lineage>
        <taxon>Eukaryota</taxon>
        <taxon>Discoba</taxon>
        <taxon>Heterolobosea</taxon>
        <taxon>Tetramitia</taxon>
        <taxon>Eutetramitia</taxon>
        <taxon>Vahlkampfiidae</taxon>
        <taxon>Naegleria</taxon>
    </lineage>
</organism>
<gene>
    <name evidence="4" type="ORF">NAEGRDRAFT_77837</name>
</gene>
<dbReference type="SMART" id="SM00454">
    <property type="entry name" value="SAM"/>
    <property type="match status" value="1"/>
</dbReference>
<dbReference type="Gene3D" id="1.10.150.50">
    <property type="entry name" value="Transcription Factor, Ets-1"/>
    <property type="match status" value="1"/>
</dbReference>
<evidence type="ECO:0000313" key="4">
    <source>
        <dbReference type="EMBL" id="EFC50558.1"/>
    </source>
</evidence>
<dbReference type="Pfam" id="PF00536">
    <property type="entry name" value="SAM_1"/>
    <property type="match status" value="1"/>
</dbReference>
<dbReference type="AlphaFoldDB" id="D2UX43"/>
<accession>D2UX43</accession>
<dbReference type="CDD" id="cd05992">
    <property type="entry name" value="PB1"/>
    <property type="match status" value="1"/>
</dbReference>
<sequence>MRPLLLGKHSTHSNSVGTFQQQDNHHQYIYPNNNNGLSNNNQLKSNSPNSSHDNMTPLLLKNRMTAPKAIDKEISKWSCQDVGIWLDWMKLSHLKPIFIQNQISGDELLELTDAEIINDLKVRDEYERKLIKELIDNREVWMKRGSKKLSNDSLDSLEEYPKPISPINMSPQAVKYQVLNQKPIFPNTKSSLELDEFSDCDDLTSVGGIFLDRSTIASQKLEVLLETLYKDVGNVKFKVYRGSDIYLITQKRSQLSFTSLKLEIIERYQCVKPTILYKTRDGDFIIINRDEDLARVISSYHQNGGDVRIATQIPMPQIR</sequence>
<feature type="domain" description="PB1" evidence="3">
    <location>
        <begin position="234"/>
        <end position="314"/>
    </location>
</feature>
<evidence type="ECO:0000259" key="2">
    <source>
        <dbReference type="PROSITE" id="PS50105"/>
    </source>
</evidence>
<dbReference type="InterPro" id="IPR000270">
    <property type="entry name" value="PB1_dom"/>
</dbReference>
<name>D2UX43_NAEGR</name>
<protein>
    <submittedName>
        <fullName evidence="4">Sterile alpha motif domain-containing protein</fullName>
    </submittedName>
</protein>
<dbReference type="InterPro" id="IPR053793">
    <property type="entry name" value="PB1-like"/>
</dbReference>
<dbReference type="KEGG" id="ngr:NAEGRDRAFT_77837"/>
<dbReference type="Gene3D" id="3.10.20.90">
    <property type="entry name" value="Phosphatidylinositol 3-kinase Catalytic Subunit, Chain A, domain 1"/>
    <property type="match status" value="1"/>
</dbReference>
<dbReference type="OrthoDB" id="6133291at2759"/>